<dbReference type="Proteomes" id="UP001527099">
    <property type="component" value="Unassembled WGS sequence"/>
</dbReference>
<keyword evidence="1" id="KW-1133">Transmembrane helix</keyword>
<dbReference type="EMBL" id="JAMDMX010000012">
    <property type="protein sequence ID" value="MCY9692387.1"/>
    <property type="molecule type" value="Genomic_DNA"/>
</dbReference>
<dbReference type="RefSeq" id="WP_268613979.1">
    <property type="nucleotide sequence ID" value="NZ_JAMDMX010000012.1"/>
</dbReference>
<feature type="transmembrane region" description="Helical" evidence="1">
    <location>
        <begin position="16"/>
        <end position="36"/>
    </location>
</feature>
<keyword evidence="1" id="KW-0812">Transmembrane</keyword>
<gene>
    <name evidence="2" type="ORF">M5X19_05605</name>
</gene>
<evidence type="ECO:0000313" key="3">
    <source>
        <dbReference type="Proteomes" id="UP001527099"/>
    </source>
</evidence>
<feature type="transmembrane region" description="Helical" evidence="1">
    <location>
        <begin position="42"/>
        <end position="60"/>
    </location>
</feature>
<proteinExistence type="predicted"/>
<accession>A0ABT4G872</accession>
<keyword evidence="3" id="KW-1185">Reference proteome</keyword>
<reference evidence="2 3" key="1">
    <citation type="submission" date="2022-05" db="EMBL/GenBank/DDBJ databases">
        <title>Genome Sequencing of Bee-Associated Microbes.</title>
        <authorList>
            <person name="Dunlap C."/>
        </authorList>
    </citation>
    <scope>NUCLEOTIDE SEQUENCE [LARGE SCALE GENOMIC DNA]</scope>
    <source>
        <strain evidence="2 3">NRRL B-14421</strain>
    </source>
</reference>
<organism evidence="2 3">
    <name type="scientific">Paenibacillus alginolyticus</name>
    <dbReference type="NCBI Taxonomy" id="59839"/>
    <lineage>
        <taxon>Bacteria</taxon>
        <taxon>Bacillati</taxon>
        <taxon>Bacillota</taxon>
        <taxon>Bacilli</taxon>
        <taxon>Bacillales</taxon>
        <taxon>Paenibacillaceae</taxon>
        <taxon>Paenibacillus</taxon>
    </lineage>
</organism>
<evidence type="ECO:0000313" key="2">
    <source>
        <dbReference type="EMBL" id="MCY9692387.1"/>
    </source>
</evidence>
<feature type="transmembrane region" description="Helical" evidence="1">
    <location>
        <begin position="67"/>
        <end position="84"/>
    </location>
</feature>
<comment type="caution">
    <text evidence="2">The sequence shown here is derived from an EMBL/GenBank/DDBJ whole genome shotgun (WGS) entry which is preliminary data.</text>
</comment>
<evidence type="ECO:0000256" key="1">
    <source>
        <dbReference type="SAM" id="Phobius"/>
    </source>
</evidence>
<name>A0ABT4G872_9BACL</name>
<keyword evidence="1" id="KW-0472">Membrane</keyword>
<sequence length="91" mass="10616">MQRITFMFKQFLREPLWFKILISTTLLIALIFSNSYFSNAPAYQGFSKLAAAIFFIAYGMKMRRNRTTAIILYAAAVICLYLAWHKFELMG</sequence>
<protein>
    <submittedName>
        <fullName evidence="2">Uncharacterized protein</fullName>
    </submittedName>
</protein>